<accession>A0A0F9NFA6</accession>
<reference evidence="2" key="1">
    <citation type="journal article" date="2015" name="Nature">
        <title>Complex archaea that bridge the gap between prokaryotes and eukaryotes.</title>
        <authorList>
            <person name="Spang A."/>
            <person name="Saw J.H."/>
            <person name="Jorgensen S.L."/>
            <person name="Zaremba-Niedzwiedzka K."/>
            <person name="Martijn J."/>
            <person name="Lind A.E."/>
            <person name="van Eijk R."/>
            <person name="Schleper C."/>
            <person name="Guy L."/>
            <person name="Ettema T.J."/>
        </authorList>
    </citation>
    <scope>NUCLEOTIDE SEQUENCE</scope>
</reference>
<dbReference type="EMBL" id="LAZR01003446">
    <property type="protein sequence ID" value="KKN18235.1"/>
    <property type="molecule type" value="Genomic_DNA"/>
</dbReference>
<proteinExistence type="predicted"/>
<feature type="transmembrane region" description="Helical" evidence="1">
    <location>
        <begin position="51"/>
        <end position="71"/>
    </location>
</feature>
<evidence type="ECO:0000313" key="2">
    <source>
        <dbReference type="EMBL" id="KKN18235.1"/>
    </source>
</evidence>
<keyword evidence="1" id="KW-1133">Transmembrane helix</keyword>
<gene>
    <name evidence="2" type="ORF">LCGC14_0957780</name>
</gene>
<name>A0A0F9NFA6_9ZZZZ</name>
<dbReference type="AlphaFoldDB" id="A0A0F9NFA6"/>
<sequence length="76" mass="8677">MKRMNLKKKIKKFKWVIIFILTTFAAMYVYGMTIVYFPEPVHLGAGQYLDLATGIVIVALLSSGTIITIILKKRKK</sequence>
<protein>
    <submittedName>
        <fullName evidence="2">Uncharacterized protein</fullName>
    </submittedName>
</protein>
<evidence type="ECO:0000256" key="1">
    <source>
        <dbReference type="SAM" id="Phobius"/>
    </source>
</evidence>
<keyword evidence="1" id="KW-0812">Transmembrane</keyword>
<organism evidence="2">
    <name type="scientific">marine sediment metagenome</name>
    <dbReference type="NCBI Taxonomy" id="412755"/>
    <lineage>
        <taxon>unclassified sequences</taxon>
        <taxon>metagenomes</taxon>
        <taxon>ecological metagenomes</taxon>
    </lineage>
</organism>
<keyword evidence="1" id="KW-0472">Membrane</keyword>
<feature type="transmembrane region" description="Helical" evidence="1">
    <location>
        <begin position="12"/>
        <end position="31"/>
    </location>
</feature>
<comment type="caution">
    <text evidence="2">The sequence shown here is derived from an EMBL/GenBank/DDBJ whole genome shotgun (WGS) entry which is preliminary data.</text>
</comment>